<accession>A0A939BNY2</accession>
<dbReference type="EMBL" id="JAFBDQ010000004">
    <property type="protein sequence ID" value="MBM7556252.1"/>
    <property type="molecule type" value="Genomic_DNA"/>
</dbReference>
<evidence type="ECO:0000313" key="1">
    <source>
        <dbReference type="EMBL" id="MBM7556252.1"/>
    </source>
</evidence>
<reference evidence="1" key="1">
    <citation type="submission" date="2021-01" db="EMBL/GenBank/DDBJ databases">
        <title>Genomic Encyclopedia of Type Strains, Phase IV (KMG-IV): sequencing the most valuable type-strain genomes for metagenomic binning, comparative biology and taxonomic classification.</title>
        <authorList>
            <person name="Goeker M."/>
        </authorList>
    </citation>
    <scope>NUCLEOTIDE SEQUENCE</scope>
    <source>
        <strain evidence="1">DSM 23230</strain>
    </source>
</reference>
<dbReference type="AlphaFoldDB" id="A0A939BNY2"/>
<comment type="caution">
    <text evidence="1">The sequence shown here is derived from an EMBL/GenBank/DDBJ whole genome shotgun (WGS) entry which is preliminary data.</text>
</comment>
<organism evidence="1 2">
    <name type="scientific">Halanaerobacter jeridensis</name>
    <dbReference type="NCBI Taxonomy" id="706427"/>
    <lineage>
        <taxon>Bacteria</taxon>
        <taxon>Bacillati</taxon>
        <taxon>Bacillota</taxon>
        <taxon>Clostridia</taxon>
        <taxon>Halanaerobiales</taxon>
        <taxon>Halobacteroidaceae</taxon>
        <taxon>Halanaerobacter</taxon>
    </lineage>
</organism>
<dbReference type="Proteomes" id="UP000774000">
    <property type="component" value="Unassembled WGS sequence"/>
</dbReference>
<sequence length="34" mass="3927">MIYLKRQLNKLITMNKSSRRPLLLKRASVGGRLA</sequence>
<keyword evidence="2" id="KW-1185">Reference proteome</keyword>
<gene>
    <name evidence="1" type="ORF">JOC47_001088</name>
</gene>
<evidence type="ECO:0000313" key="2">
    <source>
        <dbReference type="Proteomes" id="UP000774000"/>
    </source>
</evidence>
<proteinExistence type="predicted"/>
<name>A0A939BNY2_9FIRM</name>
<protein>
    <submittedName>
        <fullName evidence="1">Uncharacterized protein</fullName>
    </submittedName>
</protein>